<organism evidence="2 3">
    <name type="scientific">Maribacter dokdonensis</name>
    <dbReference type="NCBI Taxonomy" id="320912"/>
    <lineage>
        <taxon>Bacteria</taxon>
        <taxon>Pseudomonadati</taxon>
        <taxon>Bacteroidota</taxon>
        <taxon>Flavobacteriia</taxon>
        <taxon>Flavobacteriales</taxon>
        <taxon>Flavobacteriaceae</taxon>
        <taxon>Maribacter</taxon>
    </lineage>
</organism>
<keyword evidence="1" id="KW-0812">Transmembrane</keyword>
<proteinExistence type="predicted"/>
<evidence type="ECO:0000313" key="2">
    <source>
        <dbReference type="EMBL" id="SDT07206.1"/>
    </source>
</evidence>
<dbReference type="GeneID" id="90593251"/>
<protein>
    <recommendedName>
        <fullName evidence="4">SnoaL-like domain-containing protein</fullName>
    </recommendedName>
</protein>
<evidence type="ECO:0008006" key="4">
    <source>
        <dbReference type="Google" id="ProtNLM"/>
    </source>
</evidence>
<feature type="transmembrane region" description="Helical" evidence="1">
    <location>
        <begin position="6"/>
        <end position="23"/>
    </location>
</feature>
<accession>A0ABY0URE7</accession>
<keyword evidence="3" id="KW-1185">Reference proteome</keyword>
<keyword evidence="1" id="KW-1133">Transmembrane helix</keyword>
<keyword evidence="1" id="KW-0472">Membrane</keyword>
<dbReference type="Proteomes" id="UP000199574">
    <property type="component" value="Chromosome I"/>
</dbReference>
<gene>
    <name evidence="2" type="ORF">SAMN05192545_2697</name>
</gene>
<sequence length="196" mass="23065">MITRNLYHHPILSLFIMIFMGMFGNQTLKNKDLVISFIEARNNYDIEKVNTLIHDHYYELFMDGSKEIESKEQLMDIILWGKELDSHISLLDISVNKDTIITIEENTNFLDVALQRKPRKFKITYSFLNGKIKNQSIDTLSGHQSIIKFNALKYQEFIAYCQQHNLTYHGKSLNKEFGVQLRKVLEQYKSVNQNKP</sequence>
<dbReference type="InterPro" id="IPR032710">
    <property type="entry name" value="NTF2-like_dom_sf"/>
</dbReference>
<dbReference type="SUPFAM" id="SSF54427">
    <property type="entry name" value="NTF2-like"/>
    <property type="match status" value="1"/>
</dbReference>
<reference evidence="2 3" key="1">
    <citation type="submission" date="2016-10" db="EMBL/GenBank/DDBJ databases">
        <authorList>
            <person name="Varghese N."/>
            <person name="Submissions S."/>
        </authorList>
    </citation>
    <scope>NUCLEOTIDE SEQUENCE [LARGE SCALE GENOMIC DNA]</scope>
    <source>
        <strain evidence="2 3">MAR_2009_60</strain>
    </source>
</reference>
<dbReference type="EMBL" id="LT629754">
    <property type="protein sequence ID" value="SDT07206.1"/>
    <property type="molecule type" value="Genomic_DNA"/>
</dbReference>
<evidence type="ECO:0000256" key="1">
    <source>
        <dbReference type="SAM" id="Phobius"/>
    </source>
</evidence>
<evidence type="ECO:0000313" key="3">
    <source>
        <dbReference type="Proteomes" id="UP000199574"/>
    </source>
</evidence>
<dbReference type="RefSeq" id="WP_157681202.1">
    <property type="nucleotide sequence ID" value="NZ_LT629754.1"/>
</dbReference>
<name>A0ABY0URE7_9FLAO</name>